<feature type="region of interest" description="Disordered" evidence="1">
    <location>
        <begin position="1"/>
        <end position="21"/>
    </location>
</feature>
<accession>A0AAV4XBB2</accession>
<keyword evidence="3" id="KW-0378">Hydrolase</keyword>
<comment type="caution">
    <text evidence="3">The sequence shown here is derived from an EMBL/GenBank/DDBJ whole genome shotgun (WGS) entry which is preliminary data.</text>
</comment>
<evidence type="ECO:0000256" key="2">
    <source>
        <dbReference type="SAM" id="Phobius"/>
    </source>
</evidence>
<reference evidence="3 4" key="1">
    <citation type="submission" date="2021-06" db="EMBL/GenBank/DDBJ databases">
        <title>Caerostris extrusa draft genome.</title>
        <authorList>
            <person name="Kono N."/>
            <person name="Arakawa K."/>
        </authorList>
    </citation>
    <scope>NUCLEOTIDE SEQUENCE [LARGE SCALE GENOMIC DNA]</scope>
</reference>
<sequence>MEVFPSDDAQPNEVGTGTADSQLQDLTDWDESFASLEIDLHATKDVHSNIDNCTKDCNISNITCLNENQVKNDVKRKWEDENLITDDNGKHKLKRMDMLLDSDEVGIRFLIVPLIIVIPFPFQTCYQLLNLKQSLKFKKEAVDCKSDIFSEVKNDDKNFSLEDKIFPMDLDITVSRDMEGQEEPSNFKVEIKSECELADSMDHKSDPNLISDSAIEENGENNSCSDAALSNSEESCEMKKR</sequence>
<evidence type="ECO:0000313" key="4">
    <source>
        <dbReference type="Proteomes" id="UP001054945"/>
    </source>
</evidence>
<feature type="compositionally biased region" description="Polar residues" evidence="1">
    <location>
        <begin position="220"/>
        <end position="233"/>
    </location>
</feature>
<keyword evidence="3" id="KW-0067">ATP-binding</keyword>
<dbReference type="EMBL" id="BPLR01000141">
    <property type="protein sequence ID" value="GIY92442.1"/>
    <property type="molecule type" value="Genomic_DNA"/>
</dbReference>
<evidence type="ECO:0000313" key="3">
    <source>
        <dbReference type="EMBL" id="GIY92442.1"/>
    </source>
</evidence>
<keyword evidence="2" id="KW-0812">Transmembrane</keyword>
<keyword evidence="3" id="KW-0547">Nucleotide-binding</keyword>
<dbReference type="AlphaFoldDB" id="A0AAV4XBB2"/>
<proteinExistence type="predicted"/>
<keyword evidence="2" id="KW-0472">Membrane</keyword>
<dbReference type="GO" id="GO:0004386">
    <property type="term" value="F:helicase activity"/>
    <property type="evidence" value="ECO:0007669"/>
    <property type="project" value="UniProtKB-KW"/>
</dbReference>
<keyword evidence="2" id="KW-1133">Transmembrane helix</keyword>
<keyword evidence="4" id="KW-1185">Reference proteome</keyword>
<keyword evidence="3" id="KW-0347">Helicase</keyword>
<name>A0AAV4XBB2_CAEEX</name>
<feature type="transmembrane region" description="Helical" evidence="2">
    <location>
        <begin position="105"/>
        <end position="129"/>
    </location>
</feature>
<dbReference type="Proteomes" id="UP001054945">
    <property type="component" value="Unassembled WGS sequence"/>
</dbReference>
<gene>
    <name evidence="3" type="primary">RAD54L2_1</name>
    <name evidence="3" type="ORF">CEXT_226371</name>
</gene>
<organism evidence="3 4">
    <name type="scientific">Caerostris extrusa</name>
    <name type="common">Bark spider</name>
    <name type="synonym">Caerostris bankana</name>
    <dbReference type="NCBI Taxonomy" id="172846"/>
    <lineage>
        <taxon>Eukaryota</taxon>
        <taxon>Metazoa</taxon>
        <taxon>Ecdysozoa</taxon>
        <taxon>Arthropoda</taxon>
        <taxon>Chelicerata</taxon>
        <taxon>Arachnida</taxon>
        <taxon>Araneae</taxon>
        <taxon>Araneomorphae</taxon>
        <taxon>Entelegynae</taxon>
        <taxon>Araneoidea</taxon>
        <taxon>Araneidae</taxon>
        <taxon>Caerostris</taxon>
    </lineage>
</organism>
<evidence type="ECO:0000256" key="1">
    <source>
        <dbReference type="SAM" id="MobiDB-lite"/>
    </source>
</evidence>
<protein>
    <submittedName>
        <fullName evidence="3">Helicase ARIP4</fullName>
    </submittedName>
</protein>
<feature type="region of interest" description="Disordered" evidence="1">
    <location>
        <begin position="200"/>
        <end position="241"/>
    </location>
</feature>